<dbReference type="Proteomes" id="UP000502608">
    <property type="component" value="Chromosome"/>
</dbReference>
<feature type="chain" id="PRO_5026348627" description="PepSY domain-containing protein" evidence="1">
    <location>
        <begin position="20"/>
        <end position="115"/>
    </location>
</feature>
<protein>
    <recommendedName>
        <fullName evidence="4">PepSY domain-containing protein</fullName>
    </recommendedName>
</protein>
<proteinExistence type="predicted"/>
<evidence type="ECO:0008006" key="4">
    <source>
        <dbReference type="Google" id="ProtNLM"/>
    </source>
</evidence>
<feature type="signal peptide" evidence="1">
    <location>
        <begin position="1"/>
        <end position="19"/>
    </location>
</feature>
<evidence type="ECO:0000313" key="3">
    <source>
        <dbReference type="Proteomes" id="UP000502608"/>
    </source>
</evidence>
<accession>A0A6G9QGN1</accession>
<dbReference type="RefSeq" id="WP_167675561.1">
    <property type="nucleotide sequence ID" value="NZ_CP050313.1"/>
</dbReference>
<reference evidence="2 3" key="1">
    <citation type="submission" date="2020-03" db="EMBL/GenBank/DDBJ databases">
        <title>Complete genome sequence of Shewanella sp.</title>
        <authorList>
            <person name="Kim Y.-S."/>
            <person name="Kim S.-J."/>
            <person name="Jung H.-K."/>
            <person name="Kim K.-H."/>
        </authorList>
    </citation>
    <scope>NUCLEOTIDE SEQUENCE [LARGE SCALE GENOMIC DNA]</scope>
    <source>
        <strain evidence="2 3">PN3F2</strain>
    </source>
</reference>
<keyword evidence="3" id="KW-1185">Reference proteome</keyword>
<dbReference type="EMBL" id="CP050313">
    <property type="protein sequence ID" value="QIR13632.1"/>
    <property type="molecule type" value="Genomic_DNA"/>
</dbReference>
<name>A0A6G9QGN1_9GAMM</name>
<dbReference type="AlphaFoldDB" id="A0A6G9QGN1"/>
<gene>
    <name evidence="2" type="ORF">HBH39_03195</name>
</gene>
<organism evidence="2 3">
    <name type="scientific">Shewanella aestuarii</name>
    <dbReference type="NCBI Taxonomy" id="1028752"/>
    <lineage>
        <taxon>Bacteria</taxon>
        <taxon>Pseudomonadati</taxon>
        <taxon>Pseudomonadota</taxon>
        <taxon>Gammaproteobacteria</taxon>
        <taxon>Alteromonadales</taxon>
        <taxon>Shewanellaceae</taxon>
        <taxon>Shewanella</taxon>
    </lineage>
</organism>
<sequence>MTPLLTMGLFSLSTLNAYAIDTVEMVEVDHDNVQQLVSNGDIRSLDDCLNWLAQYCDVQLVDAQLFQLNDTWRYDLQLKVRQGHVVNLQFDAQSGTLNSLTQLPSECTQHETVTR</sequence>
<evidence type="ECO:0000256" key="1">
    <source>
        <dbReference type="SAM" id="SignalP"/>
    </source>
</evidence>
<keyword evidence="1" id="KW-0732">Signal</keyword>
<dbReference type="KEGG" id="saes:HBH39_03195"/>
<evidence type="ECO:0000313" key="2">
    <source>
        <dbReference type="EMBL" id="QIR13632.1"/>
    </source>
</evidence>